<proteinExistence type="predicted"/>
<protein>
    <submittedName>
        <fullName evidence="1">Uncharacterized protein</fullName>
    </submittedName>
</protein>
<comment type="caution">
    <text evidence="1">The sequence shown here is derived from an EMBL/GenBank/DDBJ whole genome shotgun (WGS) entry which is preliminary data.</text>
</comment>
<dbReference type="Proteomes" id="UP000821845">
    <property type="component" value="Chromosome 5"/>
</dbReference>
<sequence length="137" mass="14564">MSQRTQVTGTCLLMFSRAAACSREKRQGVSPGVIHRRGSSDCARVAKQLRTTTAAEETPAHMCYAGGRSTPAETAARNTASESTALSDLEERSSRARKFASVLAHALIAACTSLLSCTTLAGAVEEEVWNTYPVCLP</sequence>
<organism evidence="1 2">
    <name type="scientific">Hyalomma asiaticum</name>
    <name type="common">Tick</name>
    <dbReference type="NCBI Taxonomy" id="266040"/>
    <lineage>
        <taxon>Eukaryota</taxon>
        <taxon>Metazoa</taxon>
        <taxon>Ecdysozoa</taxon>
        <taxon>Arthropoda</taxon>
        <taxon>Chelicerata</taxon>
        <taxon>Arachnida</taxon>
        <taxon>Acari</taxon>
        <taxon>Parasitiformes</taxon>
        <taxon>Ixodida</taxon>
        <taxon>Ixodoidea</taxon>
        <taxon>Ixodidae</taxon>
        <taxon>Hyalomminae</taxon>
        <taxon>Hyalomma</taxon>
    </lineage>
</organism>
<reference evidence="1" key="1">
    <citation type="submission" date="2020-05" db="EMBL/GenBank/DDBJ databases">
        <title>Large-scale comparative analyses of tick genomes elucidate their genetic diversity and vector capacities.</title>
        <authorList>
            <person name="Jia N."/>
            <person name="Wang J."/>
            <person name="Shi W."/>
            <person name="Du L."/>
            <person name="Sun Y."/>
            <person name="Zhan W."/>
            <person name="Jiang J."/>
            <person name="Wang Q."/>
            <person name="Zhang B."/>
            <person name="Ji P."/>
            <person name="Sakyi L.B."/>
            <person name="Cui X."/>
            <person name="Yuan T."/>
            <person name="Jiang B."/>
            <person name="Yang W."/>
            <person name="Lam T.T.-Y."/>
            <person name="Chang Q."/>
            <person name="Ding S."/>
            <person name="Wang X."/>
            <person name="Zhu J."/>
            <person name="Ruan X."/>
            <person name="Zhao L."/>
            <person name="Wei J."/>
            <person name="Que T."/>
            <person name="Du C."/>
            <person name="Cheng J."/>
            <person name="Dai P."/>
            <person name="Han X."/>
            <person name="Huang E."/>
            <person name="Gao Y."/>
            <person name="Liu J."/>
            <person name="Shao H."/>
            <person name="Ye R."/>
            <person name="Li L."/>
            <person name="Wei W."/>
            <person name="Wang X."/>
            <person name="Wang C."/>
            <person name="Yang T."/>
            <person name="Huo Q."/>
            <person name="Li W."/>
            <person name="Guo W."/>
            <person name="Chen H."/>
            <person name="Zhou L."/>
            <person name="Ni X."/>
            <person name="Tian J."/>
            <person name="Zhou Y."/>
            <person name="Sheng Y."/>
            <person name="Liu T."/>
            <person name="Pan Y."/>
            <person name="Xia L."/>
            <person name="Li J."/>
            <person name="Zhao F."/>
            <person name="Cao W."/>
        </authorList>
    </citation>
    <scope>NUCLEOTIDE SEQUENCE</scope>
    <source>
        <strain evidence="1">Hyas-2018</strain>
    </source>
</reference>
<gene>
    <name evidence="1" type="ORF">HPB50_018847</name>
</gene>
<evidence type="ECO:0000313" key="1">
    <source>
        <dbReference type="EMBL" id="KAH6930793.1"/>
    </source>
</evidence>
<name>A0ACB7S7D6_HYAAI</name>
<accession>A0ACB7S7D6</accession>
<keyword evidence="2" id="KW-1185">Reference proteome</keyword>
<dbReference type="EMBL" id="CM023485">
    <property type="protein sequence ID" value="KAH6930793.1"/>
    <property type="molecule type" value="Genomic_DNA"/>
</dbReference>
<evidence type="ECO:0000313" key="2">
    <source>
        <dbReference type="Proteomes" id="UP000821845"/>
    </source>
</evidence>